<organism evidence="2 3">
    <name type="scientific">Duganella callida</name>
    <dbReference type="NCBI Taxonomy" id="2561932"/>
    <lineage>
        <taxon>Bacteria</taxon>
        <taxon>Pseudomonadati</taxon>
        <taxon>Pseudomonadota</taxon>
        <taxon>Betaproteobacteria</taxon>
        <taxon>Burkholderiales</taxon>
        <taxon>Oxalobacteraceae</taxon>
        <taxon>Telluria group</taxon>
        <taxon>Duganella</taxon>
    </lineage>
</organism>
<gene>
    <name evidence="2" type="ORF">E4L98_26655</name>
</gene>
<sequence length="244" mass="26356">MPDAARRRALTSLGALLLPTAATAESPPAPLRLTVVSLLPWAGYTPQGEPTGALIMLVRQLGKLSSVPIAPLVVPYSRAPHMLAAGAADLMLLIDISTIGTPLEWLGAVEIMMFGRSGFRFQRLDQLSGKTVGHLRGARYSPDIDAAPGIVKHPVDSYEQGVRMLLAGRLDAMFGVGDSIEYALRTLQVQPQQVSPRYLLARGKVALYGDSALPPPYVTALQGACRLLRQEHVLDRLLKRPRPL</sequence>
<evidence type="ECO:0000313" key="2">
    <source>
        <dbReference type="EMBL" id="TFW15442.1"/>
    </source>
</evidence>
<reference evidence="2 3" key="1">
    <citation type="submission" date="2019-03" db="EMBL/GenBank/DDBJ databases">
        <title>Draft Genome Sequence of Duganella callidus sp. nov., a Novel Duganella Species Isolated from Cultivated Soil.</title>
        <authorList>
            <person name="Raths R."/>
            <person name="Peta V."/>
            <person name="Bucking H."/>
        </authorList>
    </citation>
    <scope>NUCLEOTIDE SEQUENCE [LARGE SCALE GENOMIC DNA]</scope>
    <source>
        <strain evidence="2 3">DN04</strain>
    </source>
</reference>
<dbReference type="RefSeq" id="WP_135204565.1">
    <property type="nucleotide sequence ID" value="NZ_SPVG01000256.1"/>
</dbReference>
<protein>
    <recommendedName>
        <fullName evidence="4">Transporter substrate-binding domain-containing protein</fullName>
    </recommendedName>
</protein>
<evidence type="ECO:0000313" key="3">
    <source>
        <dbReference type="Proteomes" id="UP000297729"/>
    </source>
</evidence>
<dbReference type="OrthoDB" id="6120914at2"/>
<name>A0A4Y9S2B4_9BURK</name>
<feature type="signal peptide" evidence="1">
    <location>
        <begin position="1"/>
        <end position="24"/>
    </location>
</feature>
<accession>A0A4Y9S2B4</accession>
<dbReference type="EMBL" id="SPVG01000256">
    <property type="protein sequence ID" value="TFW15442.1"/>
    <property type="molecule type" value="Genomic_DNA"/>
</dbReference>
<feature type="chain" id="PRO_5021447458" description="Transporter substrate-binding domain-containing protein" evidence="1">
    <location>
        <begin position="25"/>
        <end position="244"/>
    </location>
</feature>
<evidence type="ECO:0000256" key="1">
    <source>
        <dbReference type="SAM" id="SignalP"/>
    </source>
</evidence>
<dbReference type="SUPFAM" id="SSF53850">
    <property type="entry name" value="Periplasmic binding protein-like II"/>
    <property type="match status" value="1"/>
</dbReference>
<dbReference type="Proteomes" id="UP000297729">
    <property type="component" value="Unassembled WGS sequence"/>
</dbReference>
<dbReference type="Gene3D" id="3.40.190.10">
    <property type="entry name" value="Periplasmic binding protein-like II"/>
    <property type="match status" value="1"/>
</dbReference>
<dbReference type="AlphaFoldDB" id="A0A4Y9S2B4"/>
<keyword evidence="3" id="KW-1185">Reference proteome</keyword>
<comment type="caution">
    <text evidence="2">The sequence shown here is derived from an EMBL/GenBank/DDBJ whole genome shotgun (WGS) entry which is preliminary data.</text>
</comment>
<keyword evidence="1" id="KW-0732">Signal</keyword>
<proteinExistence type="predicted"/>
<evidence type="ECO:0008006" key="4">
    <source>
        <dbReference type="Google" id="ProtNLM"/>
    </source>
</evidence>